<dbReference type="Proteomes" id="UP000887565">
    <property type="component" value="Unplaced"/>
</dbReference>
<keyword evidence="1" id="KW-1185">Reference proteome</keyword>
<accession>A0A915HI97</accession>
<dbReference type="WBParaSite" id="nRc.2.0.1.t01732-RA">
    <property type="protein sequence ID" value="nRc.2.0.1.t01732-RA"/>
    <property type="gene ID" value="nRc.2.0.1.g01732"/>
</dbReference>
<sequence>MPVFYQLTIGKQAKNFTNVQQFANAVAKAHSVLKTTKVEIGTAEQPMLGNCFDGLRPAQYQPTGLWCDAHKSHAHNTEDCVWLKWQNAQRNNYEDSGRPPYAAHPS</sequence>
<protein>
    <submittedName>
        <fullName evidence="2">Uncharacterized protein</fullName>
    </submittedName>
</protein>
<dbReference type="AlphaFoldDB" id="A0A915HI97"/>
<evidence type="ECO:0000313" key="2">
    <source>
        <dbReference type="WBParaSite" id="nRc.2.0.1.t01732-RA"/>
    </source>
</evidence>
<reference evidence="2" key="1">
    <citation type="submission" date="2022-11" db="UniProtKB">
        <authorList>
            <consortium name="WormBaseParasite"/>
        </authorList>
    </citation>
    <scope>IDENTIFICATION</scope>
</reference>
<name>A0A915HI97_ROMCU</name>
<proteinExistence type="predicted"/>
<organism evidence="1 2">
    <name type="scientific">Romanomermis culicivorax</name>
    <name type="common">Nematode worm</name>
    <dbReference type="NCBI Taxonomy" id="13658"/>
    <lineage>
        <taxon>Eukaryota</taxon>
        <taxon>Metazoa</taxon>
        <taxon>Ecdysozoa</taxon>
        <taxon>Nematoda</taxon>
        <taxon>Enoplea</taxon>
        <taxon>Dorylaimia</taxon>
        <taxon>Mermithida</taxon>
        <taxon>Mermithoidea</taxon>
        <taxon>Mermithidae</taxon>
        <taxon>Romanomermis</taxon>
    </lineage>
</organism>
<evidence type="ECO:0000313" key="1">
    <source>
        <dbReference type="Proteomes" id="UP000887565"/>
    </source>
</evidence>